<sequence>MSHKKKKVRTTGVLYREVGTDNSHAEILNRSDQTIKITAFAYDWENATEPRLIKKEEITIEPETRGTFDSDTTRHFEVLFEIDPDKQLIINLYFRDRDNCTVGNTFYNEDFVEL</sequence>
<name>A0ABU8HEF6_9BACI</name>
<organism evidence="1 2">
    <name type="scientific">Bacillus spongiae</name>
    <dbReference type="NCBI Taxonomy" id="2683610"/>
    <lineage>
        <taxon>Bacteria</taxon>
        <taxon>Bacillati</taxon>
        <taxon>Bacillota</taxon>
        <taxon>Bacilli</taxon>
        <taxon>Bacillales</taxon>
        <taxon>Bacillaceae</taxon>
        <taxon>Bacillus</taxon>
    </lineage>
</organism>
<comment type="caution">
    <text evidence="1">The sequence shown here is derived from an EMBL/GenBank/DDBJ whole genome shotgun (WGS) entry which is preliminary data.</text>
</comment>
<evidence type="ECO:0000313" key="2">
    <source>
        <dbReference type="Proteomes" id="UP001312865"/>
    </source>
</evidence>
<reference evidence="1 2" key="1">
    <citation type="journal article" date="2018" name="J. Microbiol.">
        <title>Bacillus spongiae sp. nov., isolated from sponge of Jeju Island.</title>
        <authorList>
            <person name="Lee G.E."/>
            <person name="Im W.T."/>
            <person name="Park J.S."/>
        </authorList>
    </citation>
    <scope>NUCLEOTIDE SEQUENCE [LARGE SCALE GENOMIC DNA]</scope>
    <source>
        <strain evidence="1 2">135PIL107-10</strain>
    </source>
</reference>
<proteinExistence type="predicted"/>
<protein>
    <submittedName>
        <fullName evidence="1">Uncharacterized protein</fullName>
    </submittedName>
</protein>
<evidence type="ECO:0000313" key="1">
    <source>
        <dbReference type="EMBL" id="MEI5907558.1"/>
    </source>
</evidence>
<dbReference type="EMBL" id="JBBAXC010000008">
    <property type="protein sequence ID" value="MEI5907558.1"/>
    <property type="molecule type" value="Genomic_DNA"/>
</dbReference>
<accession>A0ABU8HEF6</accession>
<dbReference type="Proteomes" id="UP001312865">
    <property type="component" value="Unassembled WGS sequence"/>
</dbReference>
<gene>
    <name evidence="1" type="ORF">WAK64_10865</name>
</gene>
<dbReference type="RefSeq" id="WP_336586999.1">
    <property type="nucleotide sequence ID" value="NZ_JBBAXC010000008.1"/>
</dbReference>
<keyword evidence="2" id="KW-1185">Reference proteome</keyword>